<evidence type="ECO:0000256" key="5">
    <source>
        <dbReference type="ARBA" id="ARBA00022692"/>
    </source>
</evidence>
<evidence type="ECO:0000256" key="2">
    <source>
        <dbReference type="ARBA" id="ARBA00010942"/>
    </source>
</evidence>
<dbReference type="Pfam" id="PF00873">
    <property type="entry name" value="ACR_tran"/>
    <property type="match status" value="1"/>
</dbReference>
<keyword evidence="5 8" id="KW-0812">Transmembrane</keyword>
<dbReference type="SUPFAM" id="SSF82714">
    <property type="entry name" value="Multidrug efflux transporter AcrB TolC docking domain, DN and DC subdomains"/>
    <property type="match status" value="2"/>
</dbReference>
<evidence type="ECO:0000256" key="1">
    <source>
        <dbReference type="ARBA" id="ARBA00004651"/>
    </source>
</evidence>
<dbReference type="Gene3D" id="1.20.1640.10">
    <property type="entry name" value="Multidrug efflux transporter AcrB transmembrane domain"/>
    <property type="match status" value="2"/>
</dbReference>
<dbReference type="Gene3D" id="3.30.70.1320">
    <property type="entry name" value="Multidrug efflux transporter AcrB pore domain like"/>
    <property type="match status" value="1"/>
</dbReference>
<feature type="transmembrane region" description="Helical" evidence="8">
    <location>
        <begin position="984"/>
        <end position="1003"/>
    </location>
</feature>
<feature type="transmembrane region" description="Helical" evidence="8">
    <location>
        <begin position="894"/>
        <end position="914"/>
    </location>
</feature>
<dbReference type="Gene3D" id="3.30.70.1440">
    <property type="entry name" value="Multidrug efflux transporter AcrB pore domain"/>
    <property type="match status" value="1"/>
</dbReference>
<feature type="transmembrane region" description="Helical" evidence="8">
    <location>
        <begin position="345"/>
        <end position="378"/>
    </location>
</feature>
<feature type="transmembrane region" description="Helical" evidence="8">
    <location>
        <begin position="478"/>
        <end position="499"/>
    </location>
</feature>
<dbReference type="STRING" id="1817772.A2527_12650"/>
<keyword evidence="4" id="KW-1003">Cell membrane</keyword>
<comment type="similarity">
    <text evidence="2">Belongs to the resistance-nodulation-cell division (RND) (TC 2.A.6) family.</text>
</comment>
<dbReference type="Gene3D" id="3.30.70.1430">
    <property type="entry name" value="Multidrug efflux transporter AcrB pore domain"/>
    <property type="match status" value="2"/>
</dbReference>
<evidence type="ECO:0000256" key="4">
    <source>
        <dbReference type="ARBA" id="ARBA00022475"/>
    </source>
</evidence>
<evidence type="ECO:0000256" key="6">
    <source>
        <dbReference type="ARBA" id="ARBA00022989"/>
    </source>
</evidence>
<organism evidence="9 10">
    <name type="scientific">Candidatus Lambdaproteobacteria bacterium RIFOXYD2_FULL_50_16</name>
    <dbReference type="NCBI Taxonomy" id="1817772"/>
    <lineage>
        <taxon>Bacteria</taxon>
        <taxon>Pseudomonadati</taxon>
        <taxon>Pseudomonadota</taxon>
        <taxon>Candidatus Lambdaproteobacteria</taxon>
    </lineage>
</organism>
<keyword evidence="6 8" id="KW-1133">Transmembrane helix</keyword>
<dbReference type="InterPro" id="IPR001036">
    <property type="entry name" value="Acrflvin-R"/>
</dbReference>
<dbReference type="NCBIfam" id="TIGR00914">
    <property type="entry name" value="2A0601"/>
    <property type="match status" value="1"/>
</dbReference>
<sequence>MIAAIIRASVKHWIMVLIGALALSFIGYRALQRTPLDAIPDLSDIQVIVYSDWPGQSPDLVEDQVTYPIVTALMGGPKVRYVRGQSFFGLSFVNVIFEDGTDLYWARSRVMEYLSAVKAKLPEEVNPVLGPDATGVGWIYQYALRDVTGKRSLADLRSLQDWVIRFDLKAVPGVAEVASLGGFVKQYQVLLDPLRLRAYDLSIEKVLMAVKKANLDVGGRVLEVSGTEHFIRGRGYIKGPEDLENVVVAEFEGTPIFLKQLAQVTLGGEMRRGAADLDGEGETVGGIVVMRWGGNAEQVIIALKERLRLLQKSLPEGVEIVTVYDRSILIEDAVAHLLFKLKEEVAIVSLVVILFLWHFRSALIAVLPLPVAILVAFIPLEQTGLTANIMSLSGIAIAIGAMVDASIILVENAHKKLEHWEQTGQKEPRIEVIAEAMVEMGKPLFFALLVITVSFLPVFALTGQEGRLFKPLALTKTFSMAAAAFLAITLTPALAVPFLRGKIHPENLHPISKILRRIYSPVCWWGLRHKQWTLGLALFGVLTIIPVSLRLGSEFMPPLNEGTLLYMPTAVPGIGIGEALDIARRVGKKIKEVPEVEHVFTKVGRSTSATDPAPMSMIESVITFKPESSWRPGMTFKKLSAELDQLCQIPGMPNIWWMPIQTRTEMLSTGIRSAIGIKVLGPDLETIEAVGNQIEQVVSKIEGTKSAFAERSTGGHFIDFEVDRQMIARYGLSVEQVLKPLSVAVGGANVSTAIMGRERYPIQVRYLRDYRDSLEELEKILIPTPRGAHIPINQLGKIVVKTGPPMIRDENGRLANFVFVDIDREVTSLGDYVEEAKRQVEAQVKVPTGVTLVWAGQYEHLERAKATLRLVIPVTLGLVLLIILINTGSTAETLIVLLAVPFSLVGAFWTLWALNYHLSVAVWVGIIALAGLDAETGVVMLLYLRQAHDQWAKEGKIKGIGDFYQAVYEGAVQRIRPKMMTASAILFGLLPIMWSSGTGAGIMKRIAAPMIGGVVTSVVLELLVYPVIFSLWKGRQYYPGSFKDFLLSQPEPQEPT</sequence>
<dbReference type="InterPro" id="IPR027463">
    <property type="entry name" value="AcrB_DN_DC_subdom"/>
</dbReference>
<keyword evidence="3" id="KW-0813">Transport</keyword>
<dbReference type="Proteomes" id="UP000178449">
    <property type="component" value="Unassembled WGS sequence"/>
</dbReference>
<gene>
    <name evidence="9" type="ORF">A2527_12650</name>
</gene>
<reference evidence="9 10" key="1">
    <citation type="journal article" date="2016" name="Nat. Commun.">
        <title>Thousands of microbial genomes shed light on interconnected biogeochemical processes in an aquifer system.</title>
        <authorList>
            <person name="Anantharaman K."/>
            <person name="Brown C.T."/>
            <person name="Hug L.A."/>
            <person name="Sharon I."/>
            <person name="Castelle C.J."/>
            <person name="Probst A.J."/>
            <person name="Thomas B.C."/>
            <person name="Singh A."/>
            <person name="Wilkins M.J."/>
            <person name="Karaoz U."/>
            <person name="Brodie E.L."/>
            <person name="Williams K.H."/>
            <person name="Hubbard S.S."/>
            <person name="Banfield J.F."/>
        </authorList>
    </citation>
    <scope>NUCLEOTIDE SEQUENCE [LARGE SCALE GENOMIC DNA]</scope>
</reference>
<feature type="transmembrane region" description="Helical" evidence="8">
    <location>
        <begin position="870"/>
        <end position="887"/>
    </location>
</feature>
<protein>
    <submittedName>
        <fullName evidence="9">Cation transporter</fullName>
    </submittedName>
</protein>
<dbReference type="PANTHER" id="PTHR32063:SF19">
    <property type="entry name" value="CATION EFFLUX SYSTEM PROTEIN CUSA"/>
    <property type="match status" value="1"/>
</dbReference>
<feature type="transmembrane region" description="Helical" evidence="8">
    <location>
        <begin position="532"/>
        <end position="549"/>
    </location>
</feature>
<evidence type="ECO:0000256" key="7">
    <source>
        <dbReference type="ARBA" id="ARBA00023136"/>
    </source>
</evidence>
<dbReference type="GO" id="GO:0005886">
    <property type="term" value="C:plasma membrane"/>
    <property type="evidence" value="ECO:0007669"/>
    <property type="project" value="UniProtKB-SubCell"/>
</dbReference>
<comment type="caution">
    <text evidence="9">The sequence shown here is derived from an EMBL/GenBank/DDBJ whole genome shotgun (WGS) entry which is preliminary data.</text>
</comment>
<dbReference type="SUPFAM" id="SSF82693">
    <property type="entry name" value="Multidrug efflux transporter AcrB pore domain, PN1, PN2, PC1 and PC2 subdomains"/>
    <property type="match status" value="2"/>
</dbReference>
<dbReference type="Gene3D" id="3.30.2090.10">
    <property type="entry name" value="Multidrug efflux transporter AcrB TolC docking domain, DN and DC subdomains"/>
    <property type="match status" value="2"/>
</dbReference>
<accession>A0A1F6GA80</accession>
<dbReference type="AlphaFoldDB" id="A0A1F6GA80"/>
<feature type="transmembrane region" description="Helical" evidence="8">
    <location>
        <begin position="920"/>
        <end position="944"/>
    </location>
</feature>
<proteinExistence type="inferred from homology"/>
<dbReference type="PANTHER" id="PTHR32063">
    <property type="match status" value="1"/>
</dbReference>
<dbReference type="PRINTS" id="PR00702">
    <property type="entry name" value="ACRIFLAVINRP"/>
</dbReference>
<keyword evidence="7 8" id="KW-0472">Membrane</keyword>
<feature type="transmembrane region" description="Helical" evidence="8">
    <location>
        <begin position="390"/>
        <end position="410"/>
    </location>
</feature>
<name>A0A1F6GA80_9PROT</name>
<comment type="subcellular location">
    <subcellularLocation>
        <location evidence="1">Cell membrane</location>
        <topology evidence="1">Multi-pass membrane protein</topology>
    </subcellularLocation>
</comment>
<feature type="transmembrane region" description="Helical" evidence="8">
    <location>
        <begin position="12"/>
        <end position="31"/>
    </location>
</feature>
<evidence type="ECO:0000313" key="9">
    <source>
        <dbReference type="EMBL" id="OGG95016.1"/>
    </source>
</evidence>
<evidence type="ECO:0000256" key="3">
    <source>
        <dbReference type="ARBA" id="ARBA00022448"/>
    </source>
</evidence>
<dbReference type="InterPro" id="IPR004763">
    <property type="entry name" value="CusA-like"/>
</dbReference>
<dbReference type="GO" id="GO:0008324">
    <property type="term" value="F:monoatomic cation transmembrane transporter activity"/>
    <property type="evidence" value="ECO:0007669"/>
    <property type="project" value="InterPro"/>
</dbReference>
<feature type="transmembrane region" description="Helical" evidence="8">
    <location>
        <begin position="444"/>
        <end position="463"/>
    </location>
</feature>
<feature type="transmembrane region" description="Helical" evidence="8">
    <location>
        <begin position="1009"/>
        <end position="1032"/>
    </location>
</feature>
<dbReference type="GO" id="GO:0042910">
    <property type="term" value="F:xenobiotic transmembrane transporter activity"/>
    <property type="evidence" value="ECO:0007669"/>
    <property type="project" value="TreeGrafter"/>
</dbReference>
<dbReference type="EMBL" id="MFNE01000029">
    <property type="protein sequence ID" value="OGG95016.1"/>
    <property type="molecule type" value="Genomic_DNA"/>
</dbReference>
<evidence type="ECO:0000256" key="8">
    <source>
        <dbReference type="SAM" id="Phobius"/>
    </source>
</evidence>
<dbReference type="SUPFAM" id="SSF82866">
    <property type="entry name" value="Multidrug efflux transporter AcrB transmembrane domain"/>
    <property type="match status" value="2"/>
</dbReference>
<evidence type="ECO:0000313" key="10">
    <source>
        <dbReference type="Proteomes" id="UP000178449"/>
    </source>
</evidence>